<keyword evidence="3" id="KW-1185">Reference proteome</keyword>
<dbReference type="InterPro" id="IPR036397">
    <property type="entry name" value="RNaseH_sf"/>
</dbReference>
<protein>
    <recommendedName>
        <fullName evidence="1">Integrase zinc-binding domain-containing protein</fullName>
    </recommendedName>
</protein>
<dbReference type="Gene3D" id="1.10.340.70">
    <property type="match status" value="1"/>
</dbReference>
<accession>A0AAV3PDM1</accession>
<evidence type="ECO:0000259" key="1">
    <source>
        <dbReference type="Pfam" id="PF17921"/>
    </source>
</evidence>
<dbReference type="Proteomes" id="UP001454036">
    <property type="component" value="Unassembled WGS sequence"/>
</dbReference>
<dbReference type="InterPro" id="IPR041588">
    <property type="entry name" value="Integrase_H2C2"/>
</dbReference>
<dbReference type="GO" id="GO:0003676">
    <property type="term" value="F:nucleic acid binding"/>
    <property type="evidence" value="ECO:0007669"/>
    <property type="project" value="InterPro"/>
</dbReference>
<proteinExistence type="predicted"/>
<evidence type="ECO:0000313" key="2">
    <source>
        <dbReference type="EMBL" id="GAA0148385.1"/>
    </source>
</evidence>
<gene>
    <name evidence="2" type="ORF">LIER_36709</name>
</gene>
<dbReference type="Gene3D" id="3.30.420.10">
    <property type="entry name" value="Ribonuclease H-like superfamily/Ribonuclease H"/>
    <property type="match status" value="1"/>
</dbReference>
<reference evidence="2 3" key="1">
    <citation type="submission" date="2024-01" db="EMBL/GenBank/DDBJ databases">
        <title>The complete chloroplast genome sequence of Lithospermum erythrorhizon: insights into the phylogenetic relationship among Boraginaceae species and the maternal lineages of purple gromwells.</title>
        <authorList>
            <person name="Okada T."/>
            <person name="Watanabe K."/>
        </authorList>
    </citation>
    <scope>NUCLEOTIDE SEQUENCE [LARGE SCALE GENOMIC DNA]</scope>
</reference>
<dbReference type="EMBL" id="BAABME010017011">
    <property type="protein sequence ID" value="GAA0148385.1"/>
    <property type="molecule type" value="Genomic_DNA"/>
</dbReference>
<sequence>MDSKKLFSNICQDYRIRRRIDCPNSPQRSITSCRRKYKVHNRSYKFHMYHGELYRKLVDGPLLVCAFADNIPKVLFEVHNGWCGNHIEGRSLVLKNTRTGFFSPALAKDALAYVKKCDACQKLSTMSERAGAALTLVVEVMNRIVFSGLKKNLVQTGAKKETWPEEVPTVLWSLPTTLSHATGETPFDLVYGAEVVLPGGVGLPTYKQRCLE</sequence>
<dbReference type="PANTHER" id="PTHR48475">
    <property type="entry name" value="RIBONUCLEASE H"/>
    <property type="match status" value="1"/>
</dbReference>
<name>A0AAV3PDM1_LITER</name>
<dbReference type="PANTHER" id="PTHR48475:SF2">
    <property type="entry name" value="RIBONUCLEASE H"/>
    <property type="match status" value="1"/>
</dbReference>
<evidence type="ECO:0000313" key="3">
    <source>
        <dbReference type="Proteomes" id="UP001454036"/>
    </source>
</evidence>
<organism evidence="2 3">
    <name type="scientific">Lithospermum erythrorhizon</name>
    <name type="common">Purple gromwell</name>
    <name type="synonym">Lithospermum officinale var. erythrorhizon</name>
    <dbReference type="NCBI Taxonomy" id="34254"/>
    <lineage>
        <taxon>Eukaryota</taxon>
        <taxon>Viridiplantae</taxon>
        <taxon>Streptophyta</taxon>
        <taxon>Embryophyta</taxon>
        <taxon>Tracheophyta</taxon>
        <taxon>Spermatophyta</taxon>
        <taxon>Magnoliopsida</taxon>
        <taxon>eudicotyledons</taxon>
        <taxon>Gunneridae</taxon>
        <taxon>Pentapetalae</taxon>
        <taxon>asterids</taxon>
        <taxon>lamiids</taxon>
        <taxon>Boraginales</taxon>
        <taxon>Boraginaceae</taxon>
        <taxon>Boraginoideae</taxon>
        <taxon>Lithospermeae</taxon>
        <taxon>Lithospermum</taxon>
    </lineage>
</organism>
<dbReference type="AlphaFoldDB" id="A0AAV3PDM1"/>
<comment type="caution">
    <text evidence="2">The sequence shown here is derived from an EMBL/GenBank/DDBJ whole genome shotgun (WGS) entry which is preliminary data.</text>
</comment>
<feature type="domain" description="Integrase zinc-binding" evidence="1">
    <location>
        <begin position="71"/>
        <end position="122"/>
    </location>
</feature>
<dbReference type="Pfam" id="PF17921">
    <property type="entry name" value="Integrase_H2C2"/>
    <property type="match status" value="1"/>
</dbReference>